<feature type="binding site" evidence="7">
    <location>
        <position position="112"/>
    </location>
    <ligand>
        <name>tRNA</name>
        <dbReference type="ChEBI" id="CHEBI:17843"/>
    </ligand>
</feature>
<feature type="region of interest" description="Disordered" evidence="10">
    <location>
        <begin position="187"/>
        <end position="217"/>
    </location>
</feature>
<evidence type="ECO:0000256" key="9">
    <source>
        <dbReference type="RuleBase" id="RU004320"/>
    </source>
</evidence>
<feature type="active site" description="Proton acceptor" evidence="7">
    <location>
        <position position="19"/>
    </location>
</feature>
<dbReference type="PANTHER" id="PTHR17224">
    <property type="entry name" value="PEPTIDYL-TRNA HYDROLASE"/>
    <property type="match status" value="1"/>
</dbReference>
<dbReference type="Gene3D" id="3.40.50.1470">
    <property type="entry name" value="Peptidyl-tRNA hydrolase"/>
    <property type="match status" value="1"/>
</dbReference>
<dbReference type="STRING" id="272627.CCC_01091"/>
<dbReference type="Proteomes" id="UP000031971">
    <property type="component" value="Unassembled WGS sequence"/>
</dbReference>
<keyword evidence="7" id="KW-0963">Cytoplasm</keyword>
<keyword evidence="4 7" id="KW-0694">RNA-binding</keyword>
<evidence type="ECO:0000256" key="1">
    <source>
        <dbReference type="ARBA" id="ARBA00013260"/>
    </source>
</evidence>
<dbReference type="PROSITE" id="PS01196">
    <property type="entry name" value="PEPT_TRNA_HYDROL_2"/>
    <property type="match status" value="1"/>
</dbReference>
<comment type="function">
    <text evidence="7">Hydrolyzes ribosome-free peptidyl-tRNAs (with 1 or more amino acids incorporated), which drop off the ribosome during protein synthesis, or as a result of ribosome stalling.</text>
</comment>
<dbReference type="OrthoDB" id="9800507at2"/>
<evidence type="ECO:0000256" key="4">
    <source>
        <dbReference type="ARBA" id="ARBA00022884"/>
    </source>
</evidence>
<dbReference type="GO" id="GO:0006515">
    <property type="term" value="P:protein quality control for misfolded or incompletely synthesized proteins"/>
    <property type="evidence" value="ECO:0007669"/>
    <property type="project" value="UniProtKB-UniRule"/>
</dbReference>
<feature type="compositionally biased region" description="Low complexity" evidence="10">
    <location>
        <begin position="199"/>
        <end position="209"/>
    </location>
</feature>
<dbReference type="PANTHER" id="PTHR17224:SF1">
    <property type="entry name" value="PEPTIDYL-TRNA HYDROLASE"/>
    <property type="match status" value="1"/>
</dbReference>
<gene>
    <name evidence="7" type="primary">pth</name>
    <name evidence="11" type="ORF">CCC_01091</name>
</gene>
<organism evidence="11 12">
    <name type="scientific">Paramagnetospirillum magnetotacticum MS-1</name>
    <dbReference type="NCBI Taxonomy" id="272627"/>
    <lineage>
        <taxon>Bacteria</taxon>
        <taxon>Pseudomonadati</taxon>
        <taxon>Pseudomonadota</taxon>
        <taxon>Alphaproteobacteria</taxon>
        <taxon>Rhodospirillales</taxon>
        <taxon>Magnetospirillaceae</taxon>
        <taxon>Paramagnetospirillum</taxon>
    </lineage>
</organism>
<proteinExistence type="inferred from homology"/>
<name>A0A0C2YTK9_PARME</name>
<feature type="site" description="Stabilizes the basic form of H active site to accept a proton" evidence="7">
    <location>
        <position position="91"/>
    </location>
</feature>
<evidence type="ECO:0000313" key="11">
    <source>
        <dbReference type="EMBL" id="KIL98030.1"/>
    </source>
</evidence>
<keyword evidence="2 7" id="KW-0820">tRNA-binding</keyword>
<dbReference type="HAMAP" id="MF_00083">
    <property type="entry name" value="Pept_tRNA_hydro_bact"/>
    <property type="match status" value="1"/>
</dbReference>
<dbReference type="EMBL" id="JXSL01000030">
    <property type="protein sequence ID" value="KIL98030.1"/>
    <property type="molecule type" value="Genomic_DNA"/>
</dbReference>
<feature type="binding site" evidence="7">
    <location>
        <position position="64"/>
    </location>
    <ligand>
        <name>tRNA</name>
        <dbReference type="ChEBI" id="CHEBI:17843"/>
    </ligand>
</feature>
<keyword evidence="12" id="KW-1185">Reference proteome</keyword>
<dbReference type="Pfam" id="PF01195">
    <property type="entry name" value="Pept_tRNA_hydro"/>
    <property type="match status" value="1"/>
</dbReference>
<comment type="similarity">
    <text evidence="5 7 9">Belongs to the PTH family.</text>
</comment>
<dbReference type="GO" id="GO:0000049">
    <property type="term" value="F:tRNA binding"/>
    <property type="evidence" value="ECO:0007669"/>
    <property type="project" value="UniProtKB-UniRule"/>
</dbReference>
<dbReference type="GO" id="GO:0004045">
    <property type="term" value="F:peptidyl-tRNA hydrolase activity"/>
    <property type="evidence" value="ECO:0007669"/>
    <property type="project" value="UniProtKB-UniRule"/>
</dbReference>
<feature type="binding site" evidence="7">
    <location>
        <position position="14"/>
    </location>
    <ligand>
        <name>tRNA</name>
        <dbReference type="ChEBI" id="CHEBI:17843"/>
    </ligand>
</feature>
<keyword evidence="3 7" id="KW-0378">Hydrolase</keyword>
<dbReference type="AlphaFoldDB" id="A0A0C2YTK9"/>
<comment type="catalytic activity">
    <reaction evidence="7 8">
        <text>an N-acyl-L-alpha-aminoacyl-tRNA + H2O = an N-acyl-L-amino acid + a tRNA + H(+)</text>
        <dbReference type="Rhea" id="RHEA:54448"/>
        <dbReference type="Rhea" id="RHEA-COMP:10123"/>
        <dbReference type="Rhea" id="RHEA-COMP:13883"/>
        <dbReference type="ChEBI" id="CHEBI:15377"/>
        <dbReference type="ChEBI" id="CHEBI:15378"/>
        <dbReference type="ChEBI" id="CHEBI:59874"/>
        <dbReference type="ChEBI" id="CHEBI:78442"/>
        <dbReference type="ChEBI" id="CHEBI:138191"/>
        <dbReference type="EC" id="3.1.1.29"/>
    </reaction>
</comment>
<sequence length="234" mass="24895">MILLVGLGNPGSDYARNRHNIGFMAADVIVRRHSFGPWRAKFQGEVAEGVIEGRKVIALKPQTYMNLSGQSVAAASRFLKVPVDDIVVLHDELDIAPGRLKVKRGGGAGGHNGLKSIDSHLGQNYRRVRMGIGHPGDRDLVSGYVLHDFAKADEAWLIPVLDAVADTFPMLVSGDDTGFMTRVAHLTAPPKPKKEKPAAEAAPASAPASVSPPPSAGSLAEALKAAMIKITRKD</sequence>
<dbReference type="InterPro" id="IPR018171">
    <property type="entry name" value="Pept_tRNA_hydro_CS"/>
</dbReference>
<evidence type="ECO:0000256" key="3">
    <source>
        <dbReference type="ARBA" id="ARBA00022801"/>
    </source>
</evidence>
<evidence type="ECO:0000256" key="7">
    <source>
        <dbReference type="HAMAP-Rule" id="MF_00083"/>
    </source>
</evidence>
<protein>
    <recommendedName>
        <fullName evidence="6 7">Peptidyl-tRNA hydrolase</fullName>
        <shortName evidence="7">Pth</shortName>
        <ecNumber evidence="1 7">3.1.1.29</ecNumber>
    </recommendedName>
</protein>
<comment type="caution">
    <text evidence="11">The sequence shown here is derived from an EMBL/GenBank/DDBJ whole genome shotgun (WGS) entry which is preliminary data.</text>
</comment>
<evidence type="ECO:0000256" key="5">
    <source>
        <dbReference type="ARBA" id="ARBA00038063"/>
    </source>
</evidence>
<comment type="subunit">
    <text evidence="7">Monomer.</text>
</comment>
<dbReference type="GO" id="GO:0005737">
    <property type="term" value="C:cytoplasm"/>
    <property type="evidence" value="ECO:0007669"/>
    <property type="project" value="UniProtKB-SubCell"/>
</dbReference>
<evidence type="ECO:0000313" key="12">
    <source>
        <dbReference type="Proteomes" id="UP000031971"/>
    </source>
</evidence>
<dbReference type="SUPFAM" id="SSF53178">
    <property type="entry name" value="Peptidyl-tRNA hydrolase-like"/>
    <property type="match status" value="1"/>
</dbReference>
<feature type="site" description="Discriminates between blocked and unblocked aminoacyl-tRNA" evidence="7">
    <location>
        <position position="9"/>
    </location>
</feature>
<comment type="function">
    <text evidence="7">Catalyzes the release of premature peptidyl moieties from peptidyl-tRNA molecules trapped in stalled 50S ribosomal subunits, and thus maintains levels of free tRNAs and 50S ribosomes.</text>
</comment>
<evidence type="ECO:0000256" key="2">
    <source>
        <dbReference type="ARBA" id="ARBA00022555"/>
    </source>
</evidence>
<comment type="subcellular location">
    <subcellularLocation>
        <location evidence="7">Cytoplasm</location>
    </subcellularLocation>
</comment>
<dbReference type="EC" id="3.1.1.29" evidence="1 7"/>
<evidence type="ECO:0000256" key="8">
    <source>
        <dbReference type="RuleBase" id="RU000673"/>
    </source>
</evidence>
<dbReference type="NCBIfam" id="TIGR00447">
    <property type="entry name" value="pth"/>
    <property type="match status" value="1"/>
</dbReference>
<evidence type="ECO:0000256" key="10">
    <source>
        <dbReference type="SAM" id="MobiDB-lite"/>
    </source>
</evidence>
<dbReference type="GO" id="GO:0072344">
    <property type="term" value="P:rescue of stalled ribosome"/>
    <property type="evidence" value="ECO:0007669"/>
    <property type="project" value="UniProtKB-UniRule"/>
</dbReference>
<reference evidence="11 12" key="1">
    <citation type="submission" date="2015-01" db="EMBL/GenBank/DDBJ databases">
        <title>Genome Sequence of Magnetospirillum magnetotacticum Strain MS-1.</title>
        <authorList>
            <person name="Marinov G.K."/>
            <person name="Smalley M.D."/>
            <person name="DeSalvo G."/>
        </authorList>
    </citation>
    <scope>NUCLEOTIDE SEQUENCE [LARGE SCALE GENOMIC DNA]</scope>
    <source>
        <strain evidence="11 12">MS-1</strain>
    </source>
</reference>
<dbReference type="FunFam" id="3.40.50.1470:FF:000001">
    <property type="entry name" value="Peptidyl-tRNA hydrolase"/>
    <property type="match status" value="1"/>
</dbReference>
<evidence type="ECO:0000256" key="6">
    <source>
        <dbReference type="ARBA" id="ARBA00050038"/>
    </source>
</evidence>
<dbReference type="InterPro" id="IPR001328">
    <property type="entry name" value="Pept_tRNA_hydro"/>
</dbReference>
<dbReference type="CDD" id="cd00462">
    <property type="entry name" value="PTH"/>
    <property type="match status" value="1"/>
</dbReference>
<dbReference type="PROSITE" id="PS01195">
    <property type="entry name" value="PEPT_TRNA_HYDROL_1"/>
    <property type="match status" value="1"/>
</dbReference>
<accession>A0A0C2YTK9</accession>
<dbReference type="RefSeq" id="WP_041042226.1">
    <property type="nucleotide sequence ID" value="NZ_JXSL01000030.1"/>
</dbReference>
<feature type="binding site" evidence="7">
    <location>
        <position position="66"/>
    </location>
    <ligand>
        <name>tRNA</name>
        <dbReference type="ChEBI" id="CHEBI:17843"/>
    </ligand>
</feature>
<dbReference type="InterPro" id="IPR036416">
    <property type="entry name" value="Pept_tRNA_hydro_sf"/>
</dbReference>